<reference evidence="1 2" key="1">
    <citation type="submission" date="2019-08" db="EMBL/GenBank/DDBJ databases">
        <title>Whole genome sequencing of chitin degrading bacteria Chitinophaga pinensis YS16.</title>
        <authorList>
            <person name="Singh R.P."/>
            <person name="Manchanda G."/>
            <person name="Maurya I.K."/>
            <person name="Joshi N.K."/>
            <person name="Srivastava A.K."/>
        </authorList>
    </citation>
    <scope>NUCLEOTIDE SEQUENCE [LARGE SCALE GENOMIC DNA]</scope>
    <source>
        <strain evidence="1 2">YS-16</strain>
    </source>
</reference>
<organism evidence="1 2">
    <name type="scientific">Chitinophaga pinensis</name>
    <dbReference type="NCBI Taxonomy" id="79329"/>
    <lineage>
        <taxon>Bacteria</taxon>
        <taxon>Pseudomonadati</taxon>
        <taxon>Bacteroidota</taxon>
        <taxon>Chitinophagia</taxon>
        <taxon>Chitinophagales</taxon>
        <taxon>Chitinophagaceae</taxon>
        <taxon>Chitinophaga</taxon>
    </lineage>
</organism>
<sequence length="101" mass="12072">MDETKYPRQYENPGNLLYDIKSLITELPLKFREIISHECAWSFATFYRKMRTSSNDKNTFSNLSNAEINMVFTVMDGIMDDFVREYEEYKTDTQKNILEMD</sequence>
<dbReference type="OrthoDB" id="9914915at2"/>
<dbReference type="AlphaFoldDB" id="A0A5C6LQP8"/>
<name>A0A5C6LQP8_9BACT</name>
<dbReference type="Proteomes" id="UP000318815">
    <property type="component" value="Unassembled WGS sequence"/>
</dbReference>
<gene>
    <name evidence="1" type="ORF">FEF09_24145</name>
</gene>
<accession>A0A5C6LQP8</accession>
<keyword evidence="2" id="KW-1185">Reference proteome</keyword>
<evidence type="ECO:0000313" key="1">
    <source>
        <dbReference type="EMBL" id="TWV95659.1"/>
    </source>
</evidence>
<dbReference type="EMBL" id="VOHS01000038">
    <property type="protein sequence ID" value="TWV95659.1"/>
    <property type="molecule type" value="Genomic_DNA"/>
</dbReference>
<comment type="caution">
    <text evidence="1">The sequence shown here is derived from an EMBL/GenBank/DDBJ whole genome shotgun (WGS) entry which is preliminary data.</text>
</comment>
<evidence type="ECO:0000313" key="2">
    <source>
        <dbReference type="Proteomes" id="UP000318815"/>
    </source>
</evidence>
<protein>
    <submittedName>
        <fullName evidence="1">Uncharacterized protein</fullName>
    </submittedName>
</protein>
<dbReference type="RefSeq" id="WP_146307483.1">
    <property type="nucleotide sequence ID" value="NZ_VOHS01000038.1"/>
</dbReference>
<proteinExistence type="predicted"/>